<gene>
    <name evidence="1" type="ORF">ETAA1_32400</name>
</gene>
<evidence type="ECO:0000313" key="2">
    <source>
        <dbReference type="Proteomes" id="UP000319576"/>
    </source>
</evidence>
<dbReference type="AlphaFoldDB" id="A0A517XUV6"/>
<proteinExistence type="predicted"/>
<dbReference type="KEGG" id="uli:ETAA1_32400"/>
<keyword evidence="2" id="KW-1185">Reference proteome</keyword>
<dbReference type="EMBL" id="CP036273">
    <property type="protein sequence ID" value="QDU21274.1"/>
    <property type="molecule type" value="Genomic_DNA"/>
</dbReference>
<sequence length="99" mass="10376">MNVRGRVARLRAGLVGRDGDDLAHIVVRVPAGGDPDGRPPGVYRSGGVIDVVYDGDEPDPVPRERVLRKAPPAALEIVLGPDVVPPPAAVETADLGRRS</sequence>
<protein>
    <submittedName>
        <fullName evidence="1">Uncharacterized protein</fullName>
    </submittedName>
</protein>
<evidence type="ECO:0000313" key="1">
    <source>
        <dbReference type="EMBL" id="QDU21274.1"/>
    </source>
</evidence>
<accession>A0A517XUV6</accession>
<name>A0A517XUV6_9BACT</name>
<dbReference type="RefSeq" id="WP_145240106.1">
    <property type="nucleotide sequence ID" value="NZ_CP036273.1"/>
</dbReference>
<dbReference type="Proteomes" id="UP000319576">
    <property type="component" value="Chromosome"/>
</dbReference>
<reference evidence="1 2" key="1">
    <citation type="submission" date="2019-02" db="EMBL/GenBank/DDBJ databases">
        <title>Deep-cultivation of Planctomycetes and their phenomic and genomic characterization uncovers novel biology.</title>
        <authorList>
            <person name="Wiegand S."/>
            <person name="Jogler M."/>
            <person name="Boedeker C."/>
            <person name="Pinto D."/>
            <person name="Vollmers J."/>
            <person name="Rivas-Marin E."/>
            <person name="Kohn T."/>
            <person name="Peeters S.H."/>
            <person name="Heuer A."/>
            <person name="Rast P."/>
            <person name="Oberbeckmann S."/>
            <person name="Bunk B."/>
            <person name="Jeske O."/>
            <person name="Meyerdierks A."/>
            <person name="Storesund J.E."/>
            <person name="Kallscheuer N."/>
            <person name="Luecker S."/>
            <person name="Lage O.M."/>
            <person name="Pohl T."/>
            <person name="Merkel B.J."/>
            <person name="Hornburger P."/>
            <person name="Mueller R.-W."/>
            <person name="Bruemmer F."/>
            <person name="Labrenz M."/>
            <person name="Spormann A.M."/>
            <person name="Op den Camp H."/>
            <person name="Overmann J."/>
            <person name="Amann R."/>
            <person name="Jetten M.S.M."/>
            <person name="Mascher T."/>
            <person name="Medema M.H."/>
            <person name="Devos D.P."/>
            <person name="Kaster A.-K."/>
            <person name="Ovreas L."/>
            <person name="Rohde M."/>
            <person name="Galperin M.Y."/>
            <person name="Jogler C."/>
        </authorList>
    </citation>
    <scope>NUCLEOTIDE SEQUENCE [LARGE SCALE GENOMIC DNA]</scope>
    <source>
        <strain evidence="1 2">ETA_A1</strain>
    </source>
</reference>
<organism evidence="1 2">
    <name type="scientific">Urbifossiella limnaea</name>
    <dbReference type="NCBI Taxonomy" id="2528023"/>
    <lineage>
        <taxon>Bacteria</taxon>
        <taxon>Pseudomonadati</taxon>
        <taxon>Planctomycetota</taxon>
        <taxon>Planctomycetia</taxon>
        <taxon>Gemmatales</taxon>
        <taxon>Gemmataceae</taxon>
        <taxon>Urbifossiella</taxon>
    </lineage>
</organism>